<dbReference type="EnsemblPlants" id="AVESA.00010b.r2.3DG0519840.1">
    <property type="protein sequence ID" value="AVESA.00010b.r2.3DG0519840.1.CDS"/>
    <property type="gene ID" value="AVESA.00010b.r2.3DG0519840"/>
</dbReference>
<keyword evidence="2" id="KW-1185">Reference proteome</keyword>
<sequence length="415" mass="44430">MCNKDGIASIKHRSTSQVAAKVPGSQLAGGKSRNTSQIAMLSDGDGSEAETAESMSSEPVWGECPQLYLSYGIASLQGKLPELTDALAALPSFTTLSPPFGLDYFGVFDGHFGAAVANHLTERLHGAIAEQIEGELVSTAPRFLHGSRGDVRGWWRTALADAFRAVDEEVLMSGPVTVVGATALVALVLREYLVLANCGVSRAVISRGGEAVQLTAEHRPNRPDEKRRVENAGGRVDECTNTVDGLLPTSRAFGSSLYKQYVTAEPEMTAVARDPRDEFLILATAGLWDHVSPAAACRFVERKLRSRARAITPWVALLGGRGSPTALARELAEHARAGPAPAAGQHQVQAQLLVHLRGPTVGSRGGVRPLNIVTVEVVIRRNYVVQYYSPSNPSFSSPVPNFSELKPLDLYVLNC</sequence>
<accession>A0ACD5VUS4</accession>
<protein>
    <submittedName>
        <fullName evidence="1">Uncharacterized protein</fullName>
    </submittedName>
</protein>
<proteinExistence type="predicted"/>
<reference evidence="1" key="2">
    <citation type="submission" date="2025-09" db="UniProtKB">
        <authorList>
            <consortium name="EnsemblPlants"/>
        </authorList>
    </citation>
    <scope>IDENTIFICATION</scope>
</reference>
<evidence type="ECO:0000313" key="2">
    <source>
        <dbReference type="Proteomes" id="UP001732700"/>
    </source>
</evidence>
<name>A0ACD5VUS4_AVESA</name>
<organism evidence="1 2">
    <name type="scientific">Avena sativa</name>
    <name type="common">Oat</name>
    <dbReference type="NCBI Taxonomy" id="4498"/>
    <lineage>
        <taxon>Eukaryota</taxon>
        <taxon>Viridiplantae</taxon>
        <taxon>Streptophyta</taxon>
        <taxon>Embryophyta</taxon>
        <taxon>Tracheophyta</taxon>
        <taxon>Spermatophyta</taxon>
        <taxon>Magnoliopsida</taxon>
        <taxon>Liliopsida</taxon>
        <taxon>Poales</taxon>
        <taxon>Poaceae</taxon>
        <taxon>BOP clade</taxon>
        <taxon>Pooideae</taxon>
        <taxon>Poodae</taxon>
        <taxon>Poeae</taxon>
        <taxon>Poeae Chloroplast Group 1 (Aveneae type)</taxon>
        <taxon>Aveninae</taxon>
        <taxon>Avena</taxon>
    </lineage>
</organism>
<evidence type="ECO:0000313" key="1">
    <source>
        <dbReference type="EnsemblPlants" id="AVESA.00010b.r2.3DG0519840.1.CDS"/>
    </source>
</evidence>
<dbReference type="Proteomes" id="UP001732700">
    <property type="component" value="Chromosome 3D"/>
</dbReference>
<reference evidence="1" key="1">
    <citation type="submission" date="2021-05" db="EMBL/GenBank/DDBJ databases">
        <authorList>
            <person name="Scholz U."/>
            <person name="Mascher M."/>
            <person name="Fiebig A."/>
        </authorList>
    </citation>
    <scope>NUCLEOTIDE SEQUENCE [LARGE SCALE GENOMIC DNA]</scope>
</reference>